<dbReference type="KEGG" id="hhw:NCTC503_02371"/>
<evidence type="ECO:0000256" key="10">
    <source>
        <dbReference type="PIRSR" id="PIRSR623612-1"/>
    </source>
</evidence>
<evidence type="ECO:0000256" key="8">
    <source>
        <dbReference type="ARBA" id="ARBA00023049"/>
    </source>
</evidence>
<dbReference type="InterPro" id="IPR013856">
    <property type="entry name" value="Peptidase_M4_domain"/>
</dbReference>
<evidence type="ECO:0000259" key="14">
    <source>
        <dbReference type="Pfam" id="PF03413"/>
    </source>
</evidence>
<dbReference type="Pfam" id="PF02868">
    <property type="entry name" value="Peptidase_M4_C"/>
    <property type="match status" value="1"/>
</dbReference>
<accession>A0A0S3Q276</accession>
<dbReference type="Pfam" id="PF01447">
    <property type="entry name" value="Peptidase_M4"/>
    <property type="match status" value="1"/>
</dbReference>
<evidence type="ECO:0000256" key="4">
    <source>
        <dbReference type="ARBA" id="ARBA00022723"/>
    </source>
</evidence>
<dbReference type="Pfam" id="PF07504">
    <property type="entry name" value="FTP"/>
    <property type="match status" value="1"/>
</dbReference>
<dbReference type="Pfam" id="PF03413">
    <property type="entry name" value="PepSY"/>
    <property type="match status" value="1"/>
</dbReference>
<feature type="active site" evidence="10">
    <location>
        <position position="365"/>
    </location>
</feature>
<feature type="domain" description="FTP" evidence="15">
    <location>
        <begin position="79"/>
        <end position="127"/>
    </location>
</feature>
<dbReference type="InterPro" id="IPR001570">
    <property type="entry name" value="Peptidase_M4_C_domain"/>
</dbReference>
<evidence type="ECO:0000256" key="3">
    <source>
        <dbReference type="ARBA" id="ARBA00022670"/>
    </source>
</evidence>
<sequence length="532" mass="59267">MKKKFLSFIIISAISLNISSMTVGAKQVKEIKPPKDKESISVLKTDLEKTKNIKSNNKEGDDVTKVVKSALKEEGNLGDFKVDNKETDVKGKKHLRSQMFIDGIPVYGSQVIIHTNKDGQVYSVNGKVDKQPKAQSFKNRVRIKDDKAIKIAEDSLGKEIKKNKNYHSESKLYLYKVNGDLQPVYLVKISSTEPEASFWHMFVSAENGKIVDKYNALSCQATHAQVRGVNSSGEHKILNGMFENGRYFLADSTRPSNGYILTYDANNQEYGFPGSLFSNLTGIFDSDRQKAGVDAHHNLTQVYDYYKNVLNRDSFDGKGASIISSVHVGNNLNNAFWNGRQILFGDGDGVTFSNLAKCLEVTAHEFTHAVTQSTAGLEYRFQSGALNEAFSDILGIAVHSDPNDWEIGEDIYTPNVAGDALRSMSNPRLYRQPDHMKDYLYWDYSMDKGGVHYNSGIPNKAAYLMGKEVGKDSMAKIYYHALVNYLTPQSTFEDARNAVVSSAIDLHGENSKEHKLAIKSWADVGVGEEAVR</sequence>
<dbReference type="PANTHER" id="PTHR33794">
    <property type="entry name" value="BACILLOLYSIN"/>
    <property type="match status" value="1"/>
</dbReference>
<dbReference type="Gene3D" id="3.10.450.40">
    <property type="match status" value="1"/>
</dbReference>
<gene>
    <name evidence="16" type="primary">nprA</name>
    <name evidence="17" type="synonym">npr</name>
    <name evidence="17" type="ORF">NCTC503_02371</name>
</gene>
<keyword evidence="8 11" id="KW-0482">Metalloprotease</keyword>
<keyword evidence="3 11" id="KW-0645">Protease</keyword>
<evidence type="ECO:0000259" key="13">
    <source>
        <dbReference type="Pfam" id="PF02868"/>
    </source>
</evidence>
<dbReference type="PRINTS" id="PR00730">
    <property type="entry name" value="THERMOLYSIN"/>
</dbReference>
<dbReference type="SUPFAM" id="SSF55486">
    <property type="entry name" value="Metalloproteases ('zincins'), catalytic domain"/>
    <property type="match status" value="1"/>
</dbReference>
<protein>
    <recommendedName>
        <fullName evidence="11">Neutral metalloproteinase</fullName>
        <ecNumber evidence="11">3.4.24.-</ecNumber>
    </recommendedName>
</protein>
<dbReference type="RefSeq" id="WP_138210905.1">
    <property type="nucleotide sequence ID" value="NZ_CBCRUQ010000002.1"/>
</dbReference>
<evidence type="ECO:0000256" key="5">
    <source>
        <dbReference type="ARBA" id="ARBA00022729"/>
    </source>
</evidence>
<dbReference type="EMBL" id="LC055983">
    <property type="protein sequence ID" value="BAT62438.1"/>
    <property type="molecule type" value="Genomic_DNA"/>
</dbReference>
<feature type="domain" description="PepSY" evidence="14">
    <location>
        <begin position="146"/>
        <end position="213"/>
    </location>
</feature>
<keyword evidence="4" id="KW-0479">Metal-binding</keyword>
<dbReference type="GO" id="GO:0005576">
    <property type="term" value="C:extracellular region"/>
    <property type="evidence" value="ECO:0007669"/>
    <property type="project" value="UniProtKB-SubCell"/>
</dbReference>
<feature type="active site" description="Proton donor" evidence="10">
    <location>
        <position position="452"/>
    </location>
</feature>
<feature type="signal peptide" evidence="11">
    <location>
        <begin position="1"/>
        <end position="25"/>
    </location>
</feature>
<dbReference type="OrthoDB" id="291295at2"/>
<dbReference type="GO" id="GO:0006508">
    <property type="term" value="P:proteolysis"/>
    <property type="evidence" value="ECO:0007669"/>
    <property type="project" value="UniProtKB-KW"/>
</dbReference>
<keyword evidence="11" id="KW-0964">Secreted</keyword>
<dbReference type="Proteomes" id="UP000308489">
    <property type="component" value="Chromosome 1"/>
</dbReference>
<keyword evidence="5 11" id="KW-0732">Signal</keyword>
<dbReference type="GO" id="GO:0046872">
    <property type="term" value="F:metal ion binding"/>
    <property type="evidence" value="ECO:0007669"/>
    <property type="project" value="UniProtKB-UniRule"/>
</dbReference>
<feature type="chain" id="PRO_5033769820" description="Neutral metalloproteinase" evidence="11">
    <location>
        <begin position="26"/>
        <end position="532"/>
    </location>
</feature>
<feature type="domain" description="Peptidase M4" evidence="12">
    <location>
        <begin position="228"/>
        <end position="372"/>
    </location>
</feature>
<evidence type="ECO:0000256" key="1">
    <source>
        <dbReference type="ARBA" id="ARBA00001947"/>
    </source>
</evidence>
<reference evidence="17 18" key="2">
    <citation type="submission" date="2019-05" db="EMBL/GenBank/DDBJ databases">
        <authorList>
            <consortium name="Pathogen Informatics"/>
        </authorList>
    </citation>
    <scope>NUCLEOTIDE SEQUENCE [LARGE SCALE GENOMIC DNA]</scope>
    <source>
        <strain evidence="17 18">NCTC503</strain>
    </source>
</reference>
<evidence type="ECO:0000256" key="11">
    <source>
        <dbReference type="RuleBase" id="RU366073"/>
    </source>
</evidence>
<comment type="subcellular location">
    <subcellularLocation>
        <location evidence="11">Secreted</location>
    </subcellularLocation>
</comment>
<evidence type="ECO:0000256" key="9">
    <source>
        <dbReference type="ARBA" id="ARBA00023145"/>
    </source>
</evidence>
<evidence type="ECO:0000256" key="7">
    <source>
        <dbReference type="ARBA" id="ARBA00022833"/>
    </source>
</evidence>
<evidence type="ECO:0000313" key="16">
    <source>
        <dbReference type="EMBL" id="BAT62438.1"/>
    </source>
</evidence>
<organism evidence="16">
    <name type="scientific">Hathewaya histolytica</name>
    <name type="common">Clostridium histolyticum</name>
    <dbReference type="NCBI Taxonomy" id="1498"/>
    <lineage>
        <taxon>Bacteria</taxon>
        <taxon>Bacillati</taxon>
        <taxon>Bacillota</taxon>
        <taxon>Clostridia</taxon>
        <taxon>Eubacteriales</taxon>
        <taxon>Clostridiaceae</taxon>
        <taxon>Hathewaya</taxon>
    </lineage>
</organism>
<keyword evidence="7 11" id="KW-0862">Zinc</keyword>
<dbReference type="GO" id="GO:0004222">
    <property type="term" value="F:metalloendopeptidase activity"/>
    <property type="evidence" value="ECO:0007669"/>
    <property type="project" value="UniProtKB-UniRule"/>
</dbReference>
<evidence type="ECO:0000259" key="12">
    <source>
        <dbReference type="Pfam" id="PF01447"/>
    </source>
</evidence>
<evidence type="ECO:0000256" key="6">
    <source>
        <dbReference type="ARBA" id="ARBA00022801"/>
    </source>
</evidence>
<dbReference type="EC" id="3.4.24.-" evidence="11"/>
<evidence type="ECO:0000313" key="17">
    <source>
        <dbReference type="EMBL" id="VTQ94709.1"/>
    </source>
</evidence>
<keyword evidence="18" id="KW-1185">Reference proteome</keyword>
<proteinExistence type="inferred from homology"/>
<dbReference type="InterPro" id="IPR025711">
    <property type="entry name" value="PepSY"/>
</dbReference>
<dbReference type="CDD" id="cd09597">
    <property type="entry name" value="M4_TLP"/>
    <property type="match status" value="1"/>
</dbReference>
<comment type="function">
    <text evidence="11">Extracellular zinc metalloprotease.</text>
</comment>
<comment type="cofactor">
    <cofactor evidence="1 11">
        <name>Zn(2+)</name>
        <dbReference type="ChEBI" id="CHEBI:29105"/>
    </cofactor>
</comment>
<dbReference type="EMBL" id="LR590481">
    <property type="protein sequence ID" value="VTQ94709.1"/>
    <property type="molecule type" value="Genomic_DNA"/>
</dbReference>
<dbReference type="InterPro" id="IPR050728">
    <property type="entry name" value="Zinc_Metalloprotease_M4"/>
</dbReference>
<evidence type="ECO:0000313" key="18">
    <source>
        <dbReference type="Proteomes" id="UP000308489"/>
    </source>
</evidence>
<comment type="similarity">
    <text evidence="2 11">Belongs to the peptidase M4 family.</text>
</comment>
<keyword evidence="9" id="KW-0865">Zymogen</keyword>
<dbReference type="Gene3D" id="3.10.170.10">
    <property type="match status" value="1"/>
</dbReference>
<dbReference type="InterPro" id="IPR023612">
    <property type="entry name" value="Peptidase_M4"/>
</dbReference>
<reference evidence="16" key="1">
    <citation type="submission" date="2015-05" db="EMBL/GenBank/DDBJ databases">
        <title>Expression and purification of neutral protease of Clostridium histolyticum, and design of specific substrate.</title>
        <authorList>
            <person name="Maeda H."/>
            <person name="Nakagawa K."/>
            <person name="Sasaki T."/>
            <person name="Goto M."/>
            <person name="Murayama K."/>
            <person name="Watanabe K."/>
            <person name="Takeuchi M."/>
            <person name="Yamagata Y."/>
        </authorList>
    </citation>
    <scope>NUCLEOTIDE SEQUENCE</scope>
    <source>
        <strain evidence="16">ATCC 19401</strain>
    </source>
</reference>
<feature type="domain" description="Peptidase M4 C-terminal" evidence="13">
    <location>
        <begin position="375"/>
        <end position="526"/>
    </location>
</feature>
<dbReference type="PANTHER" id="PTHR33794:SF1">
    <property type="entry name" value="BACILLOLYSIN"/>
    <property type="match status" value="1"/>
</dbReference>
<dbReference type="Gene3D" id="1.10.390.10">
    <property type="entry name" value="Neutral Protease Domain 2"/>
    <property type="match status" value="1"/>
</dbReference>
<keyword evidence="6 11" id="KW-0378">Hydrolase</keyword>
<dbReference type="InterPro" id="IPR011096">
    <property type="entry name" value="FTP_domain"/>
</dbReference>
<dbReference type="AlphaFoldDB" id="A0A0S3Q276"/>
<name>A0A0S3Q276_HATHI</name>
<dbReference type="InterPro" id="IPR027268">
    <property type="entry name" value="Peptidase_M4/M1_CTD_sf"/>
</dbReference>
<evidence type="ECO:0000259" key="15">
    <source>
        <dbReference type="Pfam" id="PF07504"/>
    </source>
</evidence>
<evidence type="ECO:0000256" key="2">
    <source>
        <dbReference type="ARBA" id="ARBA00009388"/>
    </source>
</evidence>
<dbReference type="Gene3D" id="3.10.450.490">
    <property type="match status" value="1"/>
</dbReference>